<dbReference type="AlphaFoldDB" id="A0A3N5YQA5"/>
<dbReference type="InterPro" id="IPR033399">
    <property type="entry name" value="TP_0789-like"/>
</dbReference>
<name>A0A3N5YQA5_9ALTE</name>
<proteinExistence type="predicted"/>
<comment type="caution">
    <text evidence="3">The sequence shown here is derived from an EMBL/GenBank/DDBJ whole genome shotgun (WGS) entry which is preliminary data.</text>
</comment>
<keyword evidence="4" id="KW-1185">Reference proteome</keyword>
<gene>
    <name evidence="3" type="ORF">DRW07_02200</name>
</gene>
<dbReference type="RefSeq" id="WP_124026243.1">
    <property type="nucleotide sequence ID" value="NZ_JBHRSN010000005.1"/>
</dbReference>
<evidence type="ECO:0000256" key="1">
    <source>
        <dbReference type="SAM" id="SignalP"/>
    </source>
</evidence>
<dbReference type="CDD" id="cd16329">
    <property type="entry name" value="LolA_like"/>
    <property type="match status" value="1"/>
</dbReference>
<dbReference type="EMBL" id="RPOK01000001">
    <property type="protein sequence ID" value="RPJ68241.1"/>
    <property type="molecule type" value="Genomic_DNA"/>
</dbReference>
<organism evidence="3 4">
    <name type="scientific">Alteromonas sediminis</name>
    <dbReference type="NCBI Taxonomy" id="2259342"/>
    <lineage>
        <taxon>Bacteria</taxon>
        <taxon>Pseudomonadati</taxon>
        <taxon>Pseudomonadota</taxon>
        <taxon>Gammaproteobacteria</taxon>
        <taxon>Alteromonadales</taxon>
        <taxon>Alteromonadaceae</taxon>
        <taxon>Alteromonas/Salinimonas group</taxon>
        <taxon>Alteromonas</taxon>
    </lineage>
</organism>
<feature type="signal peptide" evidence="1">
    <location>
        <begin position="1"/>
        <end position="24"/>
    </location>
</feature>
<sequence>MQIRTVSLMLVCVSLLCAGSYAHADEASKLKGLEIATERKSRDMGWGDSSAEATMILRNASGQEASRELRMQSFEMLEDGDKALTIFDSPKDVAGTAFLSFSHAREPDEQWIYLPAIKRVKRIATKNKSGPFVGSEFAFEDMTSFEVEKYDYDLIREDTFDGEAVWVIEQTPKDDFSGYSKTLVWVDKSEYRARQIEYFDRKGAPLKILVLEDFRLYKDKYWRPHSSEMINLQTGKSTRLITNKLEFDTGVKESDFDKSKLRRAR</sequence>
<keyword evidence="3" id="KW-0449">Lipoprotein</keyword>
<evidence type="ECO:0000259" key="2">
    <source>
        <dbReference type="Pfam" id="PF17131"/>
    </source>
</evidence>
<feature type="domain" description="Uncharacterized protein TP-0789" evidence="2">
    <location>
        <begin position="81"/>
        <end position="263"/>
    </location>
</feature>
<feature type="chain" id="PRO_5018217977" evidence="1">
    <location>
        <begin position="25"/>
        <end position="265"/>
    </location>
</feature>
<evidence type="ECO:0000313" key="4">
    <source>
        <dbReference type="Proteomes" id="UP000275281"/>
    </source>
</evidence>
<protein>
    <submittedName>
        <fullName evidence="3">Outer membrane lipoprotein-sorting protein</fullName>
    </submittedName>
</protein>
<reference evidence="3 4" key="1">
    <citation type="submission" date="2018-11" db="EMBL/GenBank/DDBJ databases">
        <authorList>
            <person name="Ye M.-Q."/>
            <person name="Du Z.-J."/>
        </authorList>
    </citation>
    <scope>NUCLEOTIDE SEQUENCE [LARGE SCALE GENOMIC DNA]</scope>
    <source>
        <strain evidence="3 4">U0105</strain>
    </source>
</reference>
<dbReference type="OrthoDB" id="9803781at2"/>
<dbReference type="Pfam" id="PF17131">
    <property type="entry name" value="LolA_like"/>
    <property type="match status" value="1"/>
</dbReference>
<keyword evidence="1" id="KW-0732">Signal</keyword>
<evidence type="ECO:0000313" key="3">
    <source>
        <dbReference type="EMBL" id="RPJ68241.1"/>
    </source>
</evidence>
<dbReference type="Proteomes" id="UP000275281">
    <property type="component" value="Unassembled WGS sequence"/>
</dbReference>
<accession>A0A3N5YQA5</accession>
<dbReference type="Gene3D" id="2.50.20.10">
    <property type="entry name" value="Lipoprotein localisation LolA/LolB/LppX"/>
    <property type="match status" value="1"/>
</dbReference>